<dbReference type="InterPro" id="IPR027417">
    <property type="entry name" value="P-loop_NTPase"/>
</dbReference>
<comment type="caution">
    <text evidence="2">The sequence shown here is derived from an EMBL/GenBank/DDBJ whole genome shotgun (WGS) entry which is preliminary data.</text>
</comment>
<proteinExistence type="predicted"/>
<evidence type="ECO:0000313" key="2">
    <source>
        <dbReference type="EMBL" id="MCC2157106.1"/>
    </source>
</evidence>
<gene>
    <name evidence="2" type="ORF">LKD20_08140</name>
</gene>
<dbReference type="Pfam" id="PF01443">
    <property type="entry name" value="Viral_helicase1"/>
    <property type="match status" value="1"/>
</dbReference>
<organism evidence="2 3">
    <name type="scientific">Veillonella fallax</name>
    <dbReference type="NCBI Taxonomy" id="2881272"/>
    <lineage>
        <taxon>Bacteria</taxon>
        <taxon>Bacillati</taxon>
        <taxon>Bacillota</taxon>
        <taxon>Negativicutes</taxon>
        <taxon>Veillonellales</taxon>
        <taxon>Veillonellaceae</taxon>
        <taxon>Veillonella</taxon>
    </lineage>
</organism>
<dbReference type="RefSeq" id="WP_227721428.1">
    <property type="nucleotide sequence ID" value="NZ_JAJEQD010000017.1"/>
</dbReference>
<evidence type="ECO:0000259" key="1">
    <source>
        <dbReference type="Pfam" id="PF01443"/>
    </source>
</evidence>
<reference evidence="2 3" key="1">
    <citation type="submission" date="2021-10" db="EMBL/GenBank/DDBJ databases">
        <title>Anaerobic single-cell dispensing facilitates the cultivation of human gut bacteria.</title>
        <authorList>
            <person name="Afrizal A."/>
        </authorList>
    </citation>
    <scope>NUCLEOTIDE SEQUENCE [LARGE SCALE GENOMIC DNA]</scope>
    <source>
        <strain evidence="2 3">CLA-AA-H247</strain>
    </source>
</reference>
<accession>A0ABS8F4J8</accession>
<protein>
    <submittedName>
        <fullName evidence="2">AAA family ATPase</fullName>
    </submittedName>
</protein>
<keyword evidence="3" id="KW-1185">Reference proteome</keyword>
<name>A0ABS8F4J8_9FIRM</name>
<dbReference type="Gene3D" id="3.40.50.300">
    <property type="entry name" value="P-loop containing nucleotide triphosphate hydrolases"/>
    <property type="match status" value="2"/>
</dbReference>
<evidence type="ECO:0000313" key="3">
    <source>
        <dbReference type="Proteomes" id="UP001198241"/>
    </source>
</evidence>
<dbReference type="InterPro" id="IPR027351">
    <property type="entry name" value="(+)RNA_virus_helicase_core_dom"/>
</dbReference>
<dbReference type="SUPFAM" id="SSF52540">
    <property type="entry name" value="P-loop containing nucleoside triphosphate hydrolases"/>
    <property type="match status" value="1"/>
</dbReference>
<dbReference type="Proteomes" id="UP001198241">
    <property type="component" value="Unassembled WGS sequence"/>
</dbReference>
<feature type="domain" description="(+)RNA virus helicase C-terminal" evidence="1">
    <location>
        <begin position="240"/>
        <end position="359"/>
    </location>
</feature>
<dbReference type="EMBL" id="JAJEQD010000017">
    <property type="protein sequence ID" value="MCC2157106.1"/>
    <property type="molecule type" value="Genomic_DNA"/>
</dbReference>
<sequence>MDKKLVLAVAGSGKTYYLCQTLVEKEKNLILAFTHENIKNISNEIIKRFGYIPDKTCILTFSAFLYRYILFPYVFSITKAFDSNKSIFGVETSASPKPRINGRFNPKYKKKEYIEHYISKDNKFYCDLMSELALITKDGDYTIAEKALKKLNCFFDRVLIDEVQDYRNSDYDFLIKMFKYIDNIITVGDYYQHSVSGLNNTGRPFSRGQGTRKRDITYDDYISNVEAEGITVDTDTLCSSRRCGAAICDLIFKKLSIPINSANLAESEIINVDATSLKSILDNDRIIKLVYSRASHYVFNAMNWSYSKGSTYEEVCIILTNTYDNILDDSFSLPSNISTISKNVFYVALSRAKLKLYILKNDLFRTIENEYLKPEYKDT</sequence>
<dbReference type="Pfam" id="PF13245">
    <property type="entry name" value="AAA_19"/>
    <property type="match status" value="1"/>
</dbReference>